<reference evidence="1 2" key="1">
    <citation type="journal article" date="2024" name="Plant J.">
        <title>Genome sequences and population genomics reveal climatic adaptation and genomic divergence between two closely related sweetgum species.</title>
        <authorList>
            <person name="Xu W.Q."/>
            <person name="Ren C.Q."/>
            <person name="Zhang X.Y."/>
            <person name="Comes H.P."/>
            <person name="Liu X.H."/>
            <person name="Li Y.G."/>
            <person name="Kettle C.J."/>
            <person name="Jalonen R."/>
            <person name="Gaisberger H."/>
            <person name="Ma Y.Z."/>
            <person name="Qiu Y.X."/>
        </authorList>
    </citation>
    <scope>NUCLEOTIDE SEQUENCE [LARGE SCALE GENOMIC DNA]</scope>
    <source>
        <strain evidence="1">Hangzhou</strain>
    </source>
</reference>
<dbReference type="EMBL" id="JBBPBK010000012">
    <property type="protein sequence ID" value="KAK9273196.1"/>
    <property type="molecule type" value="Genomic_DNA"/>
</dbReference>
<gene>
    <name evidence="1" type="ORF">L1049_018003</name>
</gene>
<dbReference type="InterPro" id="IPR053350">
    <property type="entry name" value="CV_Inducer"/>
</dbReference>
<evidence type="ECO:0000313" key="1">
    <source>
        <dbReference type="EMBL" id="KAK9273196.1"/>
    </source>
</evidence>
<dbReference type="Proteomes" id="UP001415857">
    <property type="component" value="Unassembled WGS sequence"/>
</dbReference>
<sequence>MIMGLETGNLIICQNGAVAGELNSVVESKEKVARWSDKRMCPPWRMNSLETIVPENLPRPSAHRRWEAVGFSKTAPKVKFTIRTGPGCFSL</sequence>
<dbReference type="PANTHER" id="PTHR37210">
    <property type="entry name" value="EXPRESSED PROTEIN"/>
    <property type="match status" value="1"/>
</dbReference>
<keyword evidence="2" id="KW-1185">Reference proteome</keyword>
<protein>
    <submittedName>
        <fullName evidence="1">Uncharacterized protein</fullName>
    </submittedName>
</protein>
<organism evidence="1 2">
    <name type="scientific">Liquidambar formosana</name>
    <name type="common">Formosan gum</name>
    <dbReference type="NCBI Taxonomy" id="63359"/>
    <lineage>
        <taxon>Eukaryota</taxon>
        <taxon>Viridiplantae</taxon>
        <taxon>Streptophyta</taxon>
        <taxon>Embryophyta</taxon>
        <taxon>Tracheophyta</taxon>
        <taxon>Spermatophyta</taxon>
        <taxon>Magnoliopsida</taxon>
        <taxon>eudicotyledons</taxon>
        <taxon>Gunneridae</taxon>
        <taxon>Pentapetalae</taxon>
        <taxon>Saxifragales</taxon>
        <taxon>Altingiaceae</taxon>
        <taxon>Liquidambar</taxon>
    </lineage>
</organism>
<accession>A0AAP0R9M9</accession>
<dbReference type="AlphaFoldDB" id="A0AAP0R9M9"/>
<dbReference type="PANTHER" id="PTHR37210:SF2">
    <property type="entry name" value="PROTEIN CHLOROPLAST VESICULATION"/>
    <property type="match status" value="1"/>
</dbReference>
<comment type="caution">
    <text evidence="1">The sequence shown here is derived from an EMBL/GenBank/DDBJ whole genome shotgun (WGS) entry which is preliminary data.</text>
</comment>
<proteinExistence type="predicted"/>
<name>A0AAP0R9M9_LIQFO</name>
<evidence type="ECO:0000313" key="2">
    <source>
        <dbReference type="Proteomes" id="UP001415857"/>
    </source>
</evidence>